<proteinExistence type="inferred from homology"/>
<dbReference type="InterPro" id="IPR019468">
    <property type="entry name" value="AdenyloSucc_lyase_C"/>
</dbReference>
<dbReference type="Gene3D" id="1.10.40.30">
    <property type="entry name" value="Fumarase/aspartase (C-terminal domain)"/>
    <property type="match status" value="1"/>
</dbReference>
<evidence type="ECO:0000256" key="1">
    <source>
        <dbReference type="ARBA" id="ARBA00023239"/>
    </source>
</evidence>
<dbReference type="PANTHER" id="PTHR43172">
    <property type="entry name" value="ADENYLOSUCCINATE LYASE"/>
    <property type="match status" value="1"/>
</dbReference>
<evidence type="ECO:0000313" key="5">
    <source>
        <dbReference type="Proteomes" id="UP000655868"/>
    </source>
</evidence>
<comment type="similarity">
    <text evidence="2">Belongs to the class-II fumarase/aspartase family.</text>
</comment>
<name>A0A934U184_9NOCA</name>
<feature type="domain" description="Adenylosuccinate lyase C-terminal" evidence="3">
    <location>
        <begin position="373"/>
        <end position="452"/>
    </location>
</feature>
<gene>
    <name evidence="4" type="ORF">JGU71_04385</name>
</gene>
<dbReference type="Gene3D" id="1.10.275.10">
    <property type="entry name" value="Fumarase/aspartase (N-terminal domain)"/>
    <property type="match status" value="1"/>
</dbReference>
<dbReference type="Pfam" id="PF10397">
    <property type="entry name" value="ADSL_C"/>
    <property type="match status" value="1"/>
</dbReference>
<dbReference type="Proteomes" id="UP000655868">
    <property type="component" value="Unassembled WGS sequence"/>
</dbReference>
<dbReference type="InterPro" id="IPR024083">
    <property type="entry name" value="Fumarase/histidase_N"/>
</dbReference>
<comment type="caution">
    <text evidence="4">The sequence shown here is derived from an EMBL/GenBank/DDBJ whole genome shotgun (WGS) entry which is preliminary data.</text>
</comment>
<dbReference type="InterPro" id="IPR000362">
    <property type="entry name" value="Fumarate_lyase_fam"/>
</dbReference>
<protein>
    <submittedName>
        <fullName evidence="4">Adenylosuccinate lyase family protein</fullName>
    </submittedName>
</protein>
<accession>A0A934U184</accession>
<organism evidence="4 5">
    <name type="scientific">Antrihabitans stalagmiti</name>
    <dbReference type="NCBI Taxonomy" id="2799499"/>
    <lineage>
        <taxon>Bacteria</taxon>
        <taxon>Bacillati</taxon>
        <taxon>Actinomycetota</taxon>
        <taxon>Actinomycetes</taxon>
        <taxon>Mycobacteriales</taxon>
        <taxon>Nocardiaceae</taxon>
        <taxon>Antrihabitans</taxon>
    </lineage>
</organism>
<dbReference type="InterPro" id="IPR008948">
    <property type="entry name" value="L-Aspartase-like"/>
</dbReference>
<keyword evidence="5" id="KW-1185">Reference proteome</keyword>
<dbReference type="Pfam" id="PF00206">
    <property type="entry name" value="Lyase_1"/>
    <property type="match status" value="1"/>
</dbReference>
<dbReference type="Gene3D" id="1.20.200.10">
    <property type="entry name" value="Fumarase/aspartase (Central domain)"/>
    <property type="match status" value="1"/>
</dbReference>
<dbReference type="GO" id="GO:0016829">
    <property type="term" value="F:lyase activity"/>
    <property type="evidence" value="ECO:0007669"/>
    <property type="project" value="UniProtKB-KW"/>
</dbReference>
<dbReference type="InterPro" id="IPR022761">
    <property type="entry name" value="Fumarate_lyase_N"/>
</dbReference>
<dbReference type="PRINTS" id="PR00149">
    <property type="entry name" value="FUMRATELYASE"/>
</dbReference>
<reference evidence="4" key="1">
    <citation type="submission" date="2020-12" db="EMBL/GenBank/DDBJ databases">
        <title>Antrihabitans popcorni sp. nov. and Antrihabitans auranticaus sp. nov., isolated from a larva cave.</title>
        <authorList>
            <person name="Lee S.D."/>
            <person name="Kim I.S."/>
        </authorList>
    </citation>
    <scope>NUCLEOTIDE SEQUENCE</scope>
    <source>
        <strain evidence="4">YC3-6</strain>
    </source>
</reference>
<dbReference type="CDD" id="cd01597">
    <property type="entry name" value="pCLME"/>
    <property type="match status" value="1"/>
</dbReference>
<sequence>MHDTGLLSPVRAGTPIERLVSDSAWIDAMVDVELALSRAQARLGMVPAQATQDIAKAVRTYTFDPRRLAVASRGAANPVVAFVAELTSAVAAIDEGSANYVHRGCTSQDVLDTATMVIAERAVGAIVADLDRVLDSLARLARAHRNTPVAGRTLAMHAVPTTFGAKVATWMHGIFDARDRLRAVELPVQLGGAAGTFASYVECASSADNESPGVIYTKLTDEFAAELGMAAPKAPWHTVRTPIADLASAIAITSGALGKFATDVISQSRNEIQEVLEPAADGRGESSAMPQKRNPVLSAMIRSAALQVPALTATVFGAMLAEDERPAGAWHAEWQPFRECLLLVGGAATTAAELAAGLSADTDRMRSNLELTGGQIVSERLAMRLTPLLGKTATKKTLQAAAFEAAQTHRLLADILAEDAGVRTHLDSDEIAELLRPENYLGATSELVDRALLRL</sequence>
<dbReference type="EMBL" id="JAEMNV010000001">
    <property type="protein sequence ID" value="MBJ8338115.1"/>
    <property type="molecule type" value="Genomic_DNA"/>
</dbReference>
<dbReference type="AlphaFoldDB" id="A0A934U184"/>
<keyword evidence="1 4" id="KW-0456">Lyase</keyword>
<dbReference type="SMART" id="SM00998">
    <property type="entry name" value="ADSL_C"/>
    <property type="match status" value="1"/>
</dbReference>
<dbReference type="PANTHER" id="PTHR43172:SF2">
    <property type="entry name" value="ADENYLOSUCCINATE LYASE C-TERMINAL DOMAIN-CONTAINING PROTEIN"/>
    <property type="match status" value="1"/>
</dbReference>
<evidence type="ECO:0000256" key="2">
    <source>
        <dbReference type="ARBA" id="ARBA00034772"/>
    </source>
</evidence>
<evidence type="ECO:0000259" key="3">
    <source>
        <dbReference type="SMART" id="SM00998"/>
    </source>
</evidence>
<evidence type="ECO:0000313" key="4">
    <source>
        <dbReference type="EMBL" id="MBJ8338115.1"/>
    </source>
</evidence>
<dbReference type="SUPFAM" id="SSF48557">
    <property type="entry name" value="L-aspartase-like"/>
    <property type="match status" value="1"/>
</dbReference>